<protein>
    <submittedName>
        <fullName evidence="1">Uncharacterized protein</fullName>
    </submittedName>
</protein>
<sequence length="61" mass="7096">MRRPVLARTVPGACDGRYFLFPSERAAVRPLHAKAFFVIHRVTADKDLLWNEMNREIKTVK</sequence>
<name>A0A2T4Y0J0_ENTCL</name>
<dbReference type="AlphaFoldDB" id="A0A2T4Y0J0"/>
<evidence type="ECO:0000313" key="2">
    <source>
        <dbReference type="Proteomes" id="UP000241614"/>
    </source>
</evidence>
<evidence type="ECO:0000313" key="1">
    <source>
        <dbReference type="EMBL" id="PTM35709.1"/>
    </source>
</evidence>
<organism evidence="1 2">
    <name type="scientific">Enterobacter cloacae</name>
    <dbReference type="NCBI Taxonomy" id="550"/>
    <lineage>
        <taxon>Bacteria</taxon>
        <taxon>Pseudomonadati</taxon>
        <taxon>Pseudomonadota</taxon>
        <taxon>Gammaproteobacteria</taxon>
        <taxon>Enterobacterales</taxon>
        <taxon>Enterobacteriaceae</taxon>
        <taxon>Enterobacter</taxon>
        <taxon>Enterobacter cloacae complex</taxon>
    </lineage>
</organism>
<dbReference type="Proteomes" id="UP000241614">
    <property type="component" value="Unassembled WGS sequence"/>
</dbReference>
<reference evidence="1 2" key="1">
    <citation type="submission" date="2018-04" db="EMBL/GenBank/DDBJ databases">
        <title>Genome sequencing reveals highly heavy metal resistance and biotechnology application of the novel Enterobacter cloacae amazonensis isolated from wastewater river in Manaus - Amazonas.</title>
        <authorList>
            <person name="Astolfi M.C.T."/>
            <person name="Carvalho E.B.D.S."/>
            <person name="Lacerda L.B."/>
            <person name="Pinto M.V."/>
            <person name="Nogueira V.B."/>
            <person name="Barros A.M."/>
            <person name="Astolfi-Filho S."/>
        </authorList>
    </citation>
    <scope>NUCLEOTIDE SEQUENCE [LARGE SCALE GENOMIC DNA]</scope>
    <source>
        <strain evidence="2">amazonensis</strain>
    </source>
</reference>
<proteinExistence type="predicted"/>
<dbReference type="EMBL" id="PZPP01000012">
    <property type="protein sequence ID" value="PTM35709.1"/>
    <property type="molecule type" value="Genomic_DNA"/>
</dbReference>
<gene>
    <name evidence="1" type="ORF">DA103_10790</name>
</gene>
<comment type="caution">
    <text evidence="1">The sequence shown here is derived from an EMBL/GenBank/DDBJ whole genome shotgun (WGS) entry which is preliminary data.</text>
</comment>
<accession>A0A2T4Y0J0</accession>